<reference evidence="2 3" key="1">
    <citation type="journal article" date="2019" name="Int. J. Syst. Evol. Microbiol.">
        <title>The Global Catalogue of Microorganisms (GCM) 10K type strain sequencing project: providing services to taxonomists for standard genome sequencing and annotation.</title>
        <authorList>
            <consortium name="The Broad Institute Genomics Platform"/>
            <consortium name="The Broad Institute Genome Sequencing Center for Infectious Disease"/>
            <person name="Wu L."/>
            <person name="Ma J."/>
        </authorList>
    </citation>
    <scope>NUCLEOTIDE SEQUENCE [LARGE SCALE GENOMIC DNA]</scope>
    <source>
        <strain evidence="2 3">JCM 5052</strain>
    </source>
</reference>
<keyword evidence="3" id="KW-1185">Reference proteome</keyword>
<evidence type="ECO:0000313" key="3">
    <source>
        <dbReference type="Proteomes" id="UP001501576"/>
    </source>
</evidence>
<dbReference type="GeneID" id="97437040"/>
<evidence type="ECO:0000313" key="2">
    <source>
        <dbReference type="EMBL" id="GAA0549378.1"/>
    </source>
</evidence>
<dbReference type="EMBL" id="BAAABZ010000058">
    <property type="protein sequence ID" value="GAA0549378.1"/>
    <property type="molecule type" value="Genomic_DNA"/>
</dbReference>
<name>A0ABN1DQ82_9ACTN</name>
<proteinExistence type="predicted"/>
<accession>A0ABN1DQ82</accession>
<sequence length="68" mass="7100">MSITRRPLGHGPQPQPPPAVARLEAGGARRVSAAEADIDVAPLHRPGGLEHLAQLRERGVLGSPDQPA</sequence>
<organism evidence="2 3">
    <name type="scientific">Streptomyces mordarskii</name>
    <dbReference type="NCBI Taxonomy" id="1226758"/>
    <lineage>
        <taxon>Bacteria</taxon>
        <taxon>Bacillati</taxon>
        <taxon>Actinomycetota</taxon>
        <taxon>Actinomycetes</taxon>
        <taxon>Kitasatosporales</taxon>
        <taxon>Streptomycetaceae</taxon>
        <taxon>Streptomyces</taxon>
    </lineage>
</organism>
<gene>
    <name evidence="2" type="ORF">GCM10010390_59460</name>
</gene>
<dbReference type="RefSeq" id="WP_346160598.1">
    <property type="nucleotide sequence ID" value="NZ_BAAABZ010000058.1"/>
</dbReference>
<protein>
    <submittedName>
        <fullName evidence="2">Uncharacterized protein</fullName>
    </submittedName>
</protein>
<dbReference type="Proteomes" id="UP001501576">
    <property type="component" value="Unassembled WGS sequence"/>
</dbReference>
<comment type="caution">
    <text evidence="2">The sequence shown here is derived from an EMBL/GenBank/DDBJ whole genome shotgun (WGS) entry which is preliminary data.</text>
</comment>
<evidence type="ECO:0000256" key="1">
    <source>
        <dbReference type="SAM" id="MobiDB-lite"/>
    </source>
</evidence>
<feature type="region of interest" description="Disordered" evidence="1">
    <location>
        <begin position="1"/>
        <end position="28"/>
    </location>
</feature>